<dbReference type="AlphaFoldDB" id="A0ABC9VJY6"/>
<comment type="caution">
    <text evidence="1">The sequence shown here is derived from an EMBL/GenBank/DDBJ whole genome shotgun (WGS) entry which is preliminary data.</text>
</comment>
<protein>
    <submittedName>
        <fullName evidence="1">Uncharacterized protein</fullName>
    </submittedName>
</protein>
<dbReference type="RefSeq" id="WP_353302239.1">
    <property type="nucleotide sequence ID" value="NZ_BAAAAK010000001.1"/>
</dbReference>
<proteinExistence type="predicted"/>
<evidence type="ECO:0000313" key="1">
    <source>
        <dbReference type="EMBL" id="GAA0041640.1"/>
    </source>
</evidence>
<organism evidence="1 2">
    <name type="scientific">Lactobacillus amylovorus subsp. animalium</name>
    <dbReference type="NCBI Taxonomy" id="3378536"/>
    <lineage>
        <taxon>Bacteria</taxon>
        <taxon>Bacillati</taxon>
        <taxon>Bacillota</taxon>
        <taxon>Bacilli</taxon>
        <taxon>Lactobacillales</taxon>
        <taxon>Lactobacillaceae</taxon>
        <taxon>Lactobacillus</taxon>
    </lineage>
</organism>
<accession>A0ABC9VJY6</accession>
<sequence length="90" mass="9972">MNRKWSEQGIGVGWIVQLKFADENEDSYPDTDNYIIAKNTNYALVSLTDGEVIATANSVDCLKSAAEKACDSKIELVDAWSNARDWGIDL</sequence>
<evidence type="ECO:0000313" key="2">
    <source>
        <dbReference type="Proteomes" id="UP001437574"/>
    </source>
</evidence>
<dbReference type="EMBL" id="BAAAAK010000001">
    <property type="protein sequence ID" value="GAA0041640.1"/>
    <property type="molecule type" value="Genomic_DNA"/>
</dbReference>
<name>A0ABC9VJY6_LACAM</name>
<reference evidence="2" key="2">
    <citation type="submission" date="2024-01" db="EMBL/GenBank/DDBJ databases">
        <title>Draft genome sequence of Lactobacillus amylovorus strain TKL145.</title>
        <authorList>
            <person name="Tohno M."/>
            <person name="Tanizawa Y."/>
        </authorList>
    </citation>
    <scope>NUCLEOTIDE SEQUENCE [LARGE SCALE GENOMIC DNA]</scope>
    <source>
        <strain evidence="2">TKL145</strain>
    </source>
</reference>
<dbReference type="Proteomes" id="UP001437574">
    <property type="component" value="Unassembled WGS sequence"/>
</dbReference>
<gene>
    <name evidence="1" type="ORF">LATKL145_00500</name>
</gene>
<reference evidence="1 2" key="1">
    <citation type="journal article" date="2024" name="Int. J. Syst. Evol. Microbiol.">
        <title>Proposal of Lactobacillus amylovorus subsp. animalis subsp. nov. and an emended description of Lactobacillus amylovorus.</title>
        <authorList>
            <person name="Yamane K."/>
            <person name="Tanizawa Y."/>
            <person name="Kobayashi H."/>
            <person name="Kamizono T."/>
            <person name="Kojima Y."/>
            <person name="Takagi H."/>
            <person name="Tohno M."/>
        </authorList>
    </citation>
    <scope>NUCLEOTIDE SEQUENCE [LARGE SCALE GENOMIC DNA]</scope>
    <source>
        <strain evidence="1 2">TKL145</strain>
    </source>
</reference>